<dbReference type="Gene3D" id="3.20.20.100">
    <property type="entry name" value="NADP-dependent oxidoreductase domain"/>
    <property type="match status" value="1"/>
</dbReference>
<reference evidence="5 6" key="1">
    <citation type="journal article" date="2024" name="Commun. Biol.">
        <title>Comparative genomic analysis of thermophilic fungi reveals convergent evolutionary adaptations and gene losses.</title>
        <authorList>
            <person name="Steindorff A.S."/>
            <person name="Aguilar-Pontes M.V."/>
            <person name="Robinson A.J."/>
            <person name="Andreopoulos B."/>
            <person name="LaButti K."/>
            <person name="Kuo A."/>
            <person name="Mondo S."/>
            <person name="Riley R."/>
            <person name="Otillar R."/>
            <person name="Haridas S."/>
            <person name="Lipzen A."/>
            <person name="Grimwood J."/>
            <person name="Schmutz J."/>
            <person name="Clum A."/>
            <person name="Reid I.D."/>
            <person name="Moisan M.C."/>
            <person name="Butler G."/>
            <person name="Nguyen T.T.M."/>
            <person name="Dewar K."/>
            <person name="Conant G."/>
            <person name="Drula E."/>
            <person name="Henrissat B."/>
            <person name="Hansel C."/>
            <person name="Singer S."/>
            <person name="Hutchinson M.I."/>
            <person name="de Vries R.P."/>
            <person name="Natvig D.O."/>
            <person name="Powell A.J."/>
            <person name="Tsang A."/>
            <person name="Grigoriev I.V."/>
        </authorList>
    </citation>
    <scope>NUCLEOTIDE SEQUENCE [LARGE SCALE GENOMIC DNA]</scope>
    <source>
        <strain evidence="5 6">CBS 620.91</strain>
    </source>
</reference>
<dbReference type="Proteomes" id="UP001583172">
    <property type="component" value="Unassembled WGS sequence"/>
</dbReference>
<dbReference type="CDD" id="cd19120">
    <property type="entry name" value="AKR_AKR3C2-3"/>
    <property type="match status" value="1"/>
</dbReference>
<keyword evidence="3" id="KW-0560">Oxidoreductase</keyword>
<accession>A0ABR3VKH8</accession>
<dbReference type="Pfam" id="PF00248">
    <property type="entry name" value="Aldo_ket_red"/>
    <property type="match status" value="1"/>
</dbReference>
<gene>
    <name evidence="5" type="ORF">VTJ49DRAFT_7088</name>
</gene>
<protein>
    <recommendedName>
        <fullName evidence="4">NADP-dependent oxidoreductase domain-containing protein</fullName>
    </recommendedName>
</protein>
<dbReference type="PROSITE" id="PS00062">
    <property type="entry name" value="ALDOKETO_REDUCTASE_2"/>
    <property type="match status" value="1"/>
</dbReference>
<dbReference type="PANTHER" id="PTHR43827:SF3">
    <property type="entry name" value="NADP-DEPENDENT OXIDOREDUCTASE DOMAIN-CONTAINING PROTEIN"/>
    <property type="match status" value="1"/>
</dbReference>
<evidence type="ECO:0000313" key="6">
    <source>
        <dbReference type="Proteomes" id="UP001583172"/>
    </source>
</evidence>
<dbReference type="EMBL" id="JAZGSY010000076">
    <property type="protein sequence ID" value="KAL1841411.1"/>
    <property type="molecule type" value="Genomic_DNA"/>
</dbReference>
<keyword evidence="6" id="KW-1185">Reference proteome</keyword>
<feature type="domain" description="NADP-dependent oxidoreductase" evidence="4">
    <location>
        <begin position="32"/>
        <end position="302"/>
    </location>
</feature>
<dbReference type="InterPro" id="IPR044494">
    <property type="entry name" value="AKR3C2/3"/>
</dbReference>
<evidence type="ECO:0000313" key="5">
    <source>
        <dbReference type="EMBL" id="KAL1841411.1"/>
    </source>
</evidence>
<name>A0ABR3VKH8_HUMIN</name>
<dbReference type="PIRSF" id="PIRSF000097">
    <property type="entry name" value="AKR"/>
    <property type="match status" value="1"/>
</dbReference>
<dbReference type="PANTHER" id="PTHR43827">
    <property type="entry name" value="2,5-DIKETO-D-GLUCONIC ACID REDUCTASE"/>
    <property type="match status" value="1"/>
</dbReference>
<organism evidence="5 6">
    <name type="scientific">Humicola insolens</name>
    <name type="common">Soft-rot fungus</name>
    <dbReference type="NCBI Taxonomy" id="85995"/>
    <lineage>
        <taxon>Eukaryota</taxon>
        <taxon>Fungi</taxon>
        <taxon>Dikarya</taxon>
        <taxon>Ascomycota</taxon>
        <taxon>Pezizomycotina</taxon>
        <taxon>Sordariomycetes</taxon>
        <taxon>Sordariomycetidae</taxon>
        <taxon>Sordariales</taxon>
        <taxon>Chaetomiaceae</taxon>
        <taxon>Mycothermus</taxon>
    </lineage>
</organism>
<dbReference type="InterPro" id="IPR036812">
    <property type="entry name" value="NAD(P)_OxRdtase_dom_sf"/>
</dbReference>
<sequence length="322" mass="36132">MSHLERHRSKFHLFPYPIQRLTLSSLDQLSYGLGTARFKRGNKDTLDESTIEYTLAALRQGYYHLDCAEVYGNEAEVGVALSRADIPRSKLYITTKSSCNKGESIDLALTRSLSKLGTDYVDLYLIHSPFWAGDINSPDPEVAAAAARALQEKWAEMEAAKDSGRVKSIGVSNFLKEHIEAVLKTARYPPVVNQIEFHPYLQHHDAEGGLLGYMKEKGIVAEAYGPLTAVTKAAPGPVDEVYEKVARKYGVTPAEVALRWCLDQGVVAITTSSKEERLRGWVRPGVLGFELTKEEVEDIAQKGREKHFRGFWNNKFKEDDRR</sequence>
<dbReference type="PRINTS" id="PR00069">
    <property type="entry name" value="ALDKETRDTASE"/>
</dbReference>
<dbReference type="InterPro" id="IPR018170">
    <property type="entry name" value="Aldo/ket_reductase_CS"/>
</dbReference>
<comment type="caution">
    <text evidence="5">The sequence shown here is derived from an EMBL/GenBank/DDBJ whole genome shotgun (WGS) entry which is preliminary data.</text>
</comment>
<evidence type="ECO:0000256" key="1">
    <source>
        <dbReference type="ARBA" id="ARBA00007905"/>
    </source>
</evidence>
<evidence type="ECO:0000259" key="4">
    <source>
        <dbReference type="Pfam" id="PF00248"/>
    </source>
</evidence>
<keyword evidence="2" id="KW-0521">NADP</keyword>
<evidence type="ECO:0000256" key="3">
    <source>
        <dbReference type="ARBA" id="ARBA00023002"/>
    </source>
</evidence>
<dbReference type="InterPro" id="IPR023210">
    <property type="entry name" value="NADP_OxRdtase_dom"/>
</dbReference>
<proteinExistence type="inferred from homology"/>
<comment type="similarity">
    <text evidence="1">Belongs to the aldo/keto reductase family.</text>
</comment>
<evidence type="ECO:0000256" key="2">
    <source>
        <dbReference type="ARBA" id="ARBA00022857"/>
    </source>
</evidence>
<dbReference type="SUPFAM" id="SSF51430">
    <property type="entry name" value="NAD(P)-linked oxidoreductase"/>
    <property type="match status" value="1"/>
</dbReference>
<dbReference type="InterPro" id="IPR020471">
    <property type="entry name" value="AKR"/>
</dbReference>